<accession>A0A9J5YFD7</accession>
<keyword evidence="2" id="KW-1185">Reference proteome</keyword>
<dbReference type="InterPro" id="IPR040044">
    <property type="entry name" value="SRR1L"/>
</dbReference>
<dbReference type="AlphaFoldDB" id="A0A9J5YFD7"/>
<organism evidence="1 2">
    <name type="scientific">Solanum commersonii</name>
    <name type="common">Commerson's wild potato</name>
    <name type="synonym">Commerson's nightshade</name>
    <dbReference type="NCBI Taxonomy" id="4109"/>
    <lineage>
        <taxon>Eukaryota</taxon>
        <taxon>Viridiplantae</taxon>
        <taxon>Streptophyta</taxon>
        <taxon>Embryophyta</taxon>
        <taxon>Tracheophyta</taxon>
        <taxon>Spermatophyta</taxon>
        <taxon>Magnoliopsida</taxon>
        <taxon>eudicotyledons</taxon>
        <taxon>Gunneridae</taxon>
        <taxon>Pentapetalae</taxon>
        <taxon>asterids</taxon>
        <taxon>lamiids</taxon>
        <taxon>Solanales</taxon>
        <taxon>Solanaceae</taxon>
        <taxon>Solanoideae</taxon>
        <taxon>Solaneae</taxon>
        <taxon>Solanum</taxon>
    </lineage>
</organism>
<evidence type="ECO:0000313" key="2">
    <source>
        <dbReference type="Proteomes" id="UP000824120"/>
    </source>
</evidence>
<reference evidence="1 2" key="1">
    <citation type="submission" date="2020-09" db="EMBL/GenBank/DDBJ databases">
        <title>De no assembly of potato wild relative species, Solanum commersonii.</title>
        <authorList>
            <person name="Cho K."/>
        </authorList>
    </citation>
    <scope>NUCLEOTIDE SEQUENCE [LARGE SCALE GENOMIC DNA]</scope>
    <source>
        <strain evidence="1">LZ3.2</strain>
        <tissue evidence="1">Leaf</tissue>
    </source>
</reference>
<dbReference type="OrthoDB" id="551431at2759"/>
<sequence>MSVVDILACKGLGLKDCKRKYQRPTMFYMSYPYHTIIGNILGANWSLVCLSRIILLTCSLHTSFEKVFYNLLCNHETMIWLQKILKFRTKFDMILLLEIYWEQTGLRKEEKFQTLRDNLLCNHETMIRLQKILKFTTKFDIKITEKEKEEKFPDIAGHFFGMDANFDTYIGKPGLYVKTRLLTCDKQSYEISEWLREFVGHYRMTRHVRCNLVPLFQVGLN</sequence>
<gene>
    <name evidence="1" type="ORF">H5410_029897</name>
</gene>
<evidence type="ECO:0000313" key="1">
    <source>
        <dbReference type="EMBL" id="KAG5598527.1"/>
    </source>
</evidence>
<dbReference type="GO" id="GO:0005634">
    <property type="term" value="C:nucleus"/>
    <property type="evidence" value="ECO:0007669"/>
    <property type="project" value="TreeGrafter"/>
</dbReference>
<protein>
    <submittedName>
        <fullName evidence="1">Uncharacterized protein</fullName>
    </submittedName>
</protein>
<dbReference type="GO" id="GO:0005737">
    <property type="term" value="C:cytoplasm"/>
    <property type="evidence" value="ECO:0007669"/>
    <property type="project" value="TreeGrafter"/>
</dbReference>
<dbReference type="EMBL" id="JACXVP010000006">
    <property type="protein sequence ID" value="KAG5598527.1"/>
    <property type="molecule type" value="Genomic_DNA"/>
</dbReference>
<dbReference type="PANTHER" id="PTHR28626">
    <property type="entry name" value="SRR1-LIKE PROTEIN"/>
    <property type="match status" value="1"/>
</dbReference>
<proteinExistence type="predicted"/>
<dbReference type="PANTHER" id="PTHR28626:SF4">
    <property type="entry name" value="PROTEIN SENSITIVITY TO RED LIGHT REDUCED 1-LIKE"/>
    <property type="match status" value="1"/>
</dbReference>
<name>A0A9J5YFD7_SOLCO</name>
<comment type="caution">
    <text evidence="1">The sequence shown here is derived from an EMBL/GenBank/DDBJ whole genome shotgun (WGS) entry which is preliminary data.</text>
</comment>
<dbReference type="Proteomes" id="UP000824120">
    <property type="component" value="Chromosome 6"/>
</dbReference>